<organism evidence="1 2">
    <name type="scientific">Bimuria novae-zelandiae CBS 107.79</name>
    <dbReference type="NCBI Taxonomy" id="1447943"/>
    <lineage>
        <taxon>Eukaryota</taxon>
        <taxon>Fungi</taxon>
        <taxon>Dikarya</taxon>
        <taxon>Ascomycota</taxon>
        <taxon>Pezizomycotina</taxon>
        <taxon>Dothideomycetes</taxon>
        <taxon>Pleosporomycetidae</taxon>
        <taxon>Pleosporales</taxon>
        <taxon>Massarineae</taxon>
        <taxon>Didymosphaeriaceae</taxon>
        <taxon>Bimuria</taxon>
    </lineage>
</organism>
<sequence>MLLRLDEQVALLLLQCSSFVGWEMELFSSQAALRKNILSVGAEYSTKREYATLG</sequence>
<accession>A0A6A5VE42</accession>
<protein>
    <submittedName>
        <fullName evidence="1">Uncharacterized protein</fullName>
    </submittedName>
</protein>
<dbReference type="AlphaFoldDB" id="A0A6A5VE42"/>
<gene>
    <name evidence="1" type="ORF">BU23DRAFT_552402</name>
</gene>
<dbReference type="EMBL" id="ML976670">
    <property type="protein sequence ID" value="KAF1975434.1"/>
    <property type="molecule type" value="Genomic_DNA"/>
</dbReference>
<evidence type="ECO:0000313" key="2">
    <source>
        <dbReference type="Proteomes" id="UP000800036"/>
    </source>
</evidence>
<proteinExistence type="predicted"/>
<name>A0A6A5VE42_9PLEO</name>
<reference evidence="1" key="1">
    <citation type="journal article" date="2020" name="Stud. Mycol.">
        <title>101 Dothideomycetes genomes: a test case for predicting lifestyles and emergence of pathogens.</title>
        <authorList>
            <person name="Haridas S."/>
            <person name="Albert R."/>
            <person name="Binder M."/>
            <person name="Bloem J."/>
            <person name="Labutti K."/>
            <person name="Salamov A."/>
            <person name="Andreopoulos B."/>
            <person name="Baker S."/>
            <person name="Barry K."/>
            <person name="Bills G."/>
            <person name="Bluhm B."/>
            <person name="Cannon C."/>
            <person name="Castanera R."/>
            <person name="Culley D."/>
            <person name="Daum C."/>
            <person name="Ezra D."/>
            <person name="Gonzalez J."/>
            <person name="Henrissat B."/>
            <person name="Kuo A."/>
            <person name="Liang C."/>
            <person name="Lipzen A."/>
            <person name="Lutzoni F."/>
            <person name="Magnuson J."/>
            <person name="Mondo S."/>
            <person name="Nolan M."/>
            <person name="Ohm R."/>
            <person name="Pangilinan J."/>
            <person name="Park H.-J."/>
            <person name="Ramirez L."/>
            <person name="Alfaro M."/>
            <person name="Sun H."/>
            <person name="Tritt A."/>
            <person name="Yoshinaga Y."/>
            <person name="Zwiers L.-H."/>
            <person name="Turgeon B."/>
            <person name="Goodwin S."/>
            <person name="Spatafora J."/>
            <person name="Crous P."/>
            <person name="Grigoriev I."/>
        </authorList>
    </citation>
    <scope>NUCLEOTIDE SEQUENCE</scope>
    <source>
        <strain evidence="1">CBS 107.79</strain>
    </source>
</reference>
<evidence type="ECO:0000313" key="1">
    <source>
        <dbReference type="EMBL" id="KAF1975434.1"/>
    </source>
</evidence>
<dbReference type="Proteomes" id="UP000800036">
    <property type="component" value="Unassembled WGS sequence"/>
</dbReference>
<keyword evidence="2" id="KW-1185">Reference proteome</keyword>